<keyword evidence="1" id="KW-1133">Transmembrane helix</keyword>
<sequence>MLHSLVRNWWVILLRGFIALVYGIIAFIWPGITLITLLYFLGFYLIADGLLGLFTVISSWGHREDKWILVLDGLLSLGVGLIALRSPIEAGIAIIFIVGFWAILGGITKIAFAIHVRSEIKGEGWIAFSGVLSILLGFFLMANPLAGSVSLIWLIASFSIVIGFIWIVTAFRVRSFGRRLRY</sequence>
<feature type="transmembrane region" description="Helical" evidence="1">
    <location>
        <begin position="90"/>
        <end position="112"/>
    </location>
</feature>
<evidence type="ECO:0000313" key="3">
    <source>
        <dbReference type="Proteomes" id="UP000007590"/>
    </source>
</evidence>
<feature type="transmembrane region" description="Helical" evidence="1">
    <location>
        <begin position="12"/>
        <end position="32"/>
    </location>
</feature>
<dbReference type="HOGENOM" id="CLU_091585_5_2_10"/>
<dbReference type="eggNOG" id="COG3247">
    <property type="taxonomic scope" value="Bacteria"/>
</dbReference>
<reference evidence="2" key="1">
    <citation type="submission" date="2012-02" db="EMBL/GenBank/DDBJ databases">
        <title>The complete genome of Solitalea canadensis DSM 3403.</title>
        <authorList>
            <consortium name="US DOE Joint Genome Institute (JGI-PGF)"/>
            <person name="Lucas S."/>
            <person name="Copeland A."/>
            <person name="Lapidus A."/>
            <person name="Glavina del Rio T."/>
            <person name="Dalin E."/>
            <person name="Tice H."/>
            <person name="Bruce D."/>
            <person name="Goodwin L."/>
            <person name="Pitluck S."/>
            <person name="Peters L."/>
            <person name="Ovchinnikova G."/>
            <person name="Lu M."/>
            <person name="Kyrpides N."/>
            <person name="Mavromatis K."/>
            <person name="Ivanova N."/>
            <person name="Brettin T."/>
            <person name="Detter J.C."/>
            <person name="Han C."/>
            <person name="Larimer F."/>
            <person name="Land M."/>
            <person name="Hauser L."/>
            <person name="Markowitz V."/>
            <person name="Cheng J.-F."/>
            <person name="Hugenholtz P."/>
            <person name="Woyke T."/>
            <person name="Wu D."/>
            <person name="Spring S."/>
            <person name="Schroeder M."/>
            <person name="Kopitz M."/>
            <person name="Brambilla E."/>
            <person name="Klenk H.-P."/>
            <person name="Eisen J.A."/>
        </authorList>
    </citation>
    <scope>NUCLEOTIDE SEQUENCE</scope>
    <source>
        <strain evidence="2">DSM 3403</strain>
    </source>
</reference>
<dbReference type="Proteomes" id="UP000007590">
    <property type="component" value="Chromosome"/>
</dbReference>
<protein>
    <recommendedName>
        <fullName evidence="4">HdeD family acid-resistance protein</fullName>
    </recommendedName>
</protein>
<keyword evidence="1" id="KW-0472">Membrane</keyword>
<keyword evidence="3" id="KW-1185">Reference proteome</keyword>
<dbReference type="PANTHER" id="PTHR34989:SF1">
    <property type="entry name" value="PROTEIN HDED"/>
    <property type="match status" value="1"/>
</dbReference>
<evidence type="ECO:0008006" key="4">
    <source>
        <dbReference type="Google" id="ProtNLM"/>
    </source>
</evidence>
<dbReference type="RefSeq" id="WP_014679514.1">
    <property type="nucleotide sequence ID" value="NC_017770.1"/>
</dbReference>
<dbReference type="STRING" id="929556.Solca_1186"/>
<dbReference type="EMBL" id="CP003349">
    <property type="protein sequence ID" value="AFD06287.1"/>
    <property type="molecule type" value="Genomic_DNA"/>
</dbReference>
<dbReference type="KEGG" id="scn:Solca_1186"/>
<dbReference type="PANTHER" id="PTHR34989">
    <property type="entry name" value="PROTEIN HDED"/>
    <property type="match status" value="1"/>
</dbReference>
<evidence type="ECO:0000313" key="2">
    <source>
        <dbReference type="EMBL" id="AFD06287.1"/>
    </source>
</evidence>
<dbReference type="InterPro" id="IPR005325">
    <property type="entry name" value="DUF308_memb"/>
</dbReference>
<dbReference type="AlphaFoldDB" id="H8KTF0"/>
<keyword evidence="1" id="KW-0812">Transmembrane</keyword>
<feature type="transmembrane region" description="Helical" evidence="1">
    <location>
        <begin position="151"/>
        <end position="171"/>
    </location>
</feature>
<accession>H8KTF0</accession>
<dbReference type="Pfam" id="PF03729">
    <property type="entry name" value="DUF308"/>
    <property type="match status" value="2"/>
</dbReference>
<feature type="transmembrane region" description="Helical" evidence="1">
    <location>
        <begin position="67"/>
        <end position="84"/>
    </location>
</feature>
<gene>
    <name evidence="2" type="ordered locus">Solca_1186</name>
</gene>
<name>H8KTF0_SOLCM</name>
<dbReference type="GO" id="GO:0005886">
    <property type="term" value="C:plasma membrane"/>
    <property type="evidence" value="ECO:0007669"/>
    <property type="project" value="TreeGrafter"/>
</dbReference>
<evidence type="ECO:0000256" key="1">
    <source>
        <dbReference type="SAM" id="Phobius"/>
    </source>
</evidence>
<proteinExistence type="predicted"/>
<feature type="transmembrane region" description="Helical" evidence="1">
    <location>
        <begin position="38"/>
        <end position="60"/>
    </location>
</feature>
<dbReference type="InterPro" id="IPR052712">
    <property type="entry name" value="Acid_resist_chaperone_HdeD"/>
</dbReference>
<organism evidence="2 3">
    <name type="scientific">Solitalea canadensis (strain ATCC 29591 / DSM 3403 / JCM 21819 / LMG 8368 / NBRC 15130 / NCIMB 12057 / USAM 9D)</name>
    <name type="common">Flexibacter canadensis</name>
    <dbReference type="NCBI Taxonomy" id="929556"/>
    <lineage>
        <taxon>Bacteria</taxon>
        <taxon>Pseudomonadati</taxon>
        <taxon>Bacteroidota</taxon>
        <taxon>Sphingobacteriia</taxon>
        <taxon>Sphingobacteriales</taxon>
        <taxon>Sphingobacteriaceae</taxon>
        <taxon>Solitalea</taxon>
    </lineage>
</organism>
<dbReference type="OrthoDB" id="7059775at2"/>
<feature type="transmembrane region" description="Helical" evidence="1">
    <location>
        <begin position="124"/>
        <end position="145"/>
    </location>
</feature>